<gene>
    <name evidence="2" type="ORF">RCOM_1250570</name>
</gene>
<organism evidence="2 3">
    <name type="scientific">Ricinus communis</name>
    <name type="common">Castor bean</name>
    <dbReference type="NCBI Taxonomy" id="3988"/>
    <lineage>
        <taxon>Eukaryota</taxon>
        <taxon>Viridiplantae</taxon>
        <taxon>Streptophyta</taxon>
        <taxon>Embryophyta</taxon>
        <taxon>Tracheophyta</taxon>
        <taxon>Spermatophyta</taxon>
        <taxon>Magnoliopsida</taxon>
        <taxon>eudicotyledons</taxon>
        <taxon>Gunneridae</taxon>
        <taxon>Pentapetalae</taxon>
        <taxon>rosids</taxon>
        <taxon>fabids</taxon>
        <taxon>Malpighiales</taxon>
        <taxon>Euphorbiaceae</taxon>
        <taxon>Acalyphoideae</taxon>
        <taxon>Acalypheae</taxon>
        <taxon>Ricinus</taxon>
    </lineage>
</organism>
<protein>
    <submittedName>
        <fullName evidence="2">Uncharacterized protein</fullName>
    </submittedName>
</protein>
<proteinExistence type="predicted"/>
<feature type="region of interest" description="Disordered" evidence="1">
    <location>
        <begin position="58"/>
        <end position="89"/>
    </location>
</feature>
<reference evidence="3" key="1">
    <citation type="journal article" date="2010" name="Nat. Biotechnol.">
        <title>Draft genome sequence of the oilseed species Ricinus communis.</title>
        <authorList>
            <person name="Chan A.P."/>
            <person name="Crabtree J."/>
            <person name="Zhao Q."/>
            <person name="Lorenzi H."/>
            <person name="Orvis J."/>
            <person name="Puiu D."/>
            <person name="Melake-Berhan A."/>
            <person name="Jones K.M."/>
            <person name="Redman J."/>
            <person name="Chen G."/>
            <person name="Cahoon E.B."/>
            <person name="Gedil M."/>
            <person name="Stanke M."/>
            <person name="Haas B.J."/>
            <person name="Wortman J.R."/>
            <person name="Fraser-Liggett C.M."/>
            <person name="Ravel J."/>
            <person name="Rabinowicz P.D."/>
        </authorList>
    </citation>
    <scope>NUCLEOTIDE SEQUENCE [LARGE SCALE GENOMIC DNA]</scope>
    <source>
        <strain evidence="3">cv. Hale</strain>
    </source>
</reference>
<dbReference type="Proteomes" id="UP000008311">
    <property type="component" value="Unassembled WGS sequence"/>
</dbReference>
<dbReference type="AlphaFoldDB" id="B9S8C5"/>
<evidence type="ECO:0000313" key="3">
    <source>
        <dbReference type="Proteomes" id="UP000008311"/>
    </source>
</evidence>
<dbReference type="EMBL" id="EQ973891">
    <property type="protein sequence ID" value="EEF40102.1"/>
    <property type="molecule type" value="Genomic_DNA"/>
</dbReference>
<sequence>MALGGTKRALKFEVNSGIPAKLASHLAKEINSEFTHFRYALQGKITIGMEPLRYPNQSSQDFNSVCPAKGDLPGNTSAPTGDLVSSLAH</sequence>
<evidence type="ECO:0000313" key="2">
    <source>
        <dbReference type="EMBL" id="EEF40102.1"/>
    </source>
</evidence>
<dbReference type="InParanoid" id="B9S8C5"/>
<name>B9S8C5_RICCO</name>
<accession>B9S8C5</accession>
<evidence type="ECO:0000256" key="1">
    <source>
        <dbReference type="SAM" id="MobiDB-lite"/>
    </source>
</evidence>
<keyword evidence="3" id="KW-1185">Reference proteome</keyword>